<dbReference type="OrthoDB" id="285304at2"/>
<keyword evidence="1" id="KW-0812">Transmembrane</keyword>
<dbReference type="EMBL" id="CP042913">
    <property type="protein sequence ID" value="QEG37668.1"/>
    <property type="molecule type" value="Genomic_DNA"/>
</dbReference>
<evidence type="ECO:0000256" key="1">
    <source>
        <dbReference type="SAM" id="Phobius"/>
    </source>
</evidence>
<dbReference type="RefSeq" id="WP_148075866.1">
    <property type="nucleotide sequence ID" value="NZ_CP042913.1"/>
</dbReference>
<dbReference type="KEGG" id="bgok:Pr1d_50140"/>
<name>A0A5B9QF81_9BACT</name>
<gene>
    <name evidence="2" type="ORF">Pr1d_50140</name>
</gene>
<proteinExistence type="predicted"/>
<keyword evidence="1" id="KW-0472">Membrane</keyword>
<keyword evidence="3" id="KW-1185">Reference proteome</keyword>
<evidence type="ECO:0000313" key="2">
    <source>
        <dbReference type="EMBL" id="QEG37668.1"/>
    </source>
</evidence>
<protein>
    <submittedName>
        <fullName evidence="2">Uncharacterized protein</fullName>
    </submittedName>
</protein>
<keyword evidence="1" id="KW-1133">Transmembrane helix</keyword>
<feature type="transmembrane region" description="Helical" evidence="1">
    <location>
        <begin position="35"/>
        <end position="52"/>
    </location>
</feature>
<dbReference type="AlphaFoldDB" id="A0A5B9QF81"/>
<reference evidence="2 3" key="1">
    <citation type="submission" date="2019-08" db="EMBL/GenBank/DDBJ databases">
        <title>Deep-cultivation of Planctomycetes and their phenomic and genomic characterization uncovers novel biology.</title>
        <authorList>
            <person name="Wiegand S."/>
            <person name="Jogler M."/>
            <person name="Boedeker C."/>
            <person name="Pinto D."/>
            <person name="Vollmers J."/>
            <person name="Rivas-Marin E."/>
            <person name="Kohn T."/>
            <person name="Peeters S.H."/>
            <person name="Heuer A."/>
            <person name="Rast P."/>
            <person name="Oberbeckmann S."/>
            <person name="Bunk B."/>
            <person name="Jeske O."/>
            <person name="Meyerdierks A."/>
            <person name="Storesund J.E."/>
            <person name="Kallscheuer N."/>
            <person name="Luecker S."/>
            <person name="Lage O.M."/>
            <person name="Pohl T."/>
            <person name="Merkel B.J."/>
            <person name="Hornburger P."/>
            <person name="Mueller R.-W."/>
            <person name="Bruemmer F."/>
            <person name="Labrenz M."/>
            <person name="Spormann A.M."/>
            <person name="Op den Camp H."/>
            <person name="Overmann J."/>
            <person name="Amann R."/>
            <person name="Jetten M.S.M."/>
            <person name="Mascher T."/>
            <person name="Medema M.H."/>
            <person name="Devos D.P."/>
            <person name="Kaster A.-K."/>
            <person name="Ovreas L."/>
            <person name="Rohde M."/>
            <person name="Galperin M.Y."/>
            <person name="Jogler C."/>
        </authorList>
    </citation>
    <scope>NUCLEOTIDE SEQUENCE [LARGE SCALE GENOMIC DNA]</scope>
    <source>
        <strain evidence="2 3">Pr1d</strain>
    </source>
</reference>
<dbReference type="Proteomes" id="UP000323917">
    <property type="component" value="Chromosome"/>
</dbReference>
<evidence type="ECO:0000313" key="3">
    <source>
        <dbReference type="Proteomes" id="UP000323917"/>
    </source>
</evidence>
<accession>A0A5B9QF81</accession>
<sequence>MRKLLQLVSAAALIATIVPSVMFLTGSLDLSQTKLAMLIATIVWFIATPLWMGQPPEQLEHEEVVL</sequence>
<organism evidence="2 3">
    <name type="scientific">Bythopirellula goksoeyrii</name>
    <dbReference type="NCBI Taxonomy" id="1400387"/>
    <lineage>
        <taxon>Bacteria</taxon>
        <taxon>Pseudomonadati</taxon>
        <taxon>Planctomycetota</taxon>
        <taxon>Planctomycetia</taxon>
        <taxon>Pirellulales</taxon>
        <taxon>Lacipirellulaceae</taxon>
        <taxon>Bythopirellula</taxon>
    </lineage>
</organism>